<dbReference type="PANTHER" id="PTHR10176:SF3">
    <property type="entry name" value="GLYCOGEN [STARCH] SYNTHASE"/>
    <property type="match status" value="1"/>
</dbReference>
<feature type="region of interest" description="Disordered" evidence="8">
    <location>
        <begin position="1"/>
        <end position="28"/>
    </location>
</feature>
<feature type="compositionally biased region" description="Polar residues" evidence="8">
    <location>
        <begin position="1"/>
        <end position="11"/>
    </location>
</feature>
<evidence type="ECO:0000256" key="7">
    <source>
        <dbReference type="RuleBase" id="RU363104"/>
    </source>
</evidence>
<comment type="pathway">
    <text evidence="1 7">Glycan biosynthesis; glycogen biosynthesis.</text>
</comment>
<comment type="catalytic activity">
    <reaction evidence="6">
        <text>[(1-&gt;4)-alpha-D-glucosyl](n) + UDP-alpha-D-glucose = [(1-&gt;4)-alpha-D-glucosyl](n+1) + UDP + H(+)</text>
        <dbReference type="Rhea" id="RHEA:18549"/>
        <dbReference type="Rhea" id="RHEA-COMP:9584"/>
        <dbReference type="Rhea" id="RHEA-COMP:9587"/>
        <dbReference type="ChEBI" id="CHEBI:15378"/>
        <dbReference type="ChEBI" id="CHEBI:15444"/>
        <dbReference type="ChEBI" id="CHEBI:58223"/>
        <dbReference type="ChEBI" id="CHEBI:58885"/>
        <dbReference type="EC" id="2.4.1.11"/>
    </reaction>
    <physiologicalReaction direction="left-to-right" evidence="6">
        <dbReference type="Rhea" id="RHEA:18550"/>
    </physiologicalReaction>
</comment>
<feature type="compositionally biased region" description="Low complexity" evidence="8">
    <location>
        <begin position="677"/>
        <end position="687"/>
    </location>
</feature>
<dbReference type="Gene3D" id="3.40.50.2000">
    <property type="entry name" value="Glycogen Phosphorylase B"/>
    <property type="match status" value="2"/>
</dbReference>
<dbReference type="PANTHER" id="PTHR10176">
    <property type="entry name" value="GLYCOGEN SYNTHASE"/>
    <property type="match status" value="1"/>
</dbReference>
<dbReference type="AlphaFoldDB" id="A0A913ZJM2"/>
<organism evidence="9 10">
    <name type="scientific">Patiria miniata</name>
    <name type="common">Bat star</name>
    <name type="synonym">Asterina miniata</name>
    <dbReference type="NCBI Taxonomy" id="46514"/>
    <lineage>
        <taxon>Eukaryota</taxon>
        <taxon>Metazoa</taxon>
        <taxon>Echinodermata</taxon>
        <taxon>Eleutherozoa</taxon>
        <taxon>Asterozoa</taxon>
        <taxon>Asteroidea</taxon>
        <taxon>Valvatacea</taxon>
        <taxon>Valvatida</taxon>
        <taxon>Asterinidae</taxon>
        <taxon>Patiria</taxon>
    </lineage>
</organism>
<evidence type="ECO:0000256" key="2">
    <source>
        <dbReference type="ARBA" id="ARBA00010686"/>
    </source>
</evidence>
<dbReference type="EC" id="2.4.1.11" evidence="7"/>
<dbReference type="RefSeq" id="XP_038051270.1">
    <property type="nucleotide sequence ID" value="XM_038195342.1"/>
</dbReference>
<keyword evidence="5 7" id="KW-0320">Glycogen biosynthesis</keyword>
<comment type="function">
    <text evidence="7">Transfers the glycosyl residue from UDP-Glc to the non-reducing end of alpha-1,4-glucan.</text>
</comment>
<evidence type="ECO:0000256" key="5">
    <source>
        <dbReference type="ARBA" id="ARBA00023056"/>
    </source>
</evidence>
<protein>
    <recommendedName>
        <fullName evidence="7">Glycogen [starch] synthase</fullName>
        <ecNumber evidence="7">2.4.1.11</ecNumber>
    </recommendedName>
</protein>
<evidence type="ECO:0000313" key="10">
    <source>
        <dbReference type="Proteomes" id="UP000887568"/>
    </source>
</evidence>
<dbReference type="GO" id="GO:0004373">
    <property type="term" value="F:alpha-1,4-glucan glucosyltransferase (UDP-glucose donor) activity"/>
    <property type="evidence" value="ECO:0007669"/>
    <property type="project" value="UniProtKB-EC"/>
</dbReference>
<dbReference type="Pfam" id="PF05693">
    <property type="entry name" value="Glycogen_syn"/>
    <property type="match status" value="1"/>
</dbReference>
<feature type="region of interest" description="Disordered" evidence="8">
    <location>
        <begin position="661"/>
        <end position="709"/>
    </location>
</feature>
<reference evidence="9" key="1">
    <citation type="submission" date="2022-11" db="UniProtKB">
        <authorList>
            <consortium name="EnsemblMetazoa"/>
        </authorList>
    </citation>
    <scope>IDENTIFICATION</scope>
</reference>
<keyword evidence="4 7" id="KW-0808">Transferase</keyword>
<evidence type="ECO:0000256" key="6">
    <source>
        <dbReference type="ARBA" id="ARBA00047345"/>
    </source>
</evidence>
<accession>A0A913ZJM2</accession>
<proteinExistence type="inferred from homology"/>
<feature type="compositionally biased region" description="Acidic residues" evidence="8">
    <location>
        <begin position="688"/>
        <end position="702"/>
    </location>
</feature>
<dbReference type="InterPro" id="IPR008631">
    <property type="entry name" value="Glycogen_synth"/>
</dbReference>
<dbReference type="GO" id="GO:0005978">
    <property type="term" value="P:glycogen biosynthetic process"/>
    <property type="evidence" value="ECO:0007669"/>
    <property type="project" value="UniProtKB-KW"/>
</dbReference>
<comment type="similarity">
    <text evidence="2 7">Belongs to the glycosyltransferase 3 family.</text>
</comment>
<dbReference type="EnsemblMetazoa" id="XM_038195342.1">
    <property type="protein sequence ID" value="XP_038051270.1"/>
    <property type="gene ID" value="LOC119724334"/>
</dbReference>
<dbReference type="CDD" id="cd03793">
    <property type="entry name" value="GT3_GSY2-like"/>
    <property type="match status" value="1"/>
</dbReference>
<keyword evidence="3 7" id="KW-0328">Glycosyltransferase</keyword>
<feature type="compositionally biased region" description="Low complexity" evidence="8">
    <location>
        <begin position="12"/>
        <end position="28"/>
    </location>
</feature>
<evidence type="ECO:0000313" key="9">
    <source>
        <dbReference type="EnsemblMetazoa" id="XP_038051270.1"/>
    </source>
</evidence>
<evidence type="ECO:0000256" key="8">
    <source>
        <dbReference type="SAM" id="MobiDB-lite"/>
    </source>
</evidence>
<evidence type="ECO:0000256" key="1">
    <source>
        <dbReference type="ARBA" id="ARBA00004964"/>
    </source>
</evidence>
<dbReference type="OrthoDB" id="6335297at2759"/>
<dbReference type="Proteomes" id="UP000887568">
    <property type="component" value="Unplaced"/>
</dbReference>
<dbReference type="GO" id="GO:0005737">
    <property type="term" value="C:cytoplasm"/>
    <property type="evidence" value="ECO:0007669"/>
    <property type="project" value="TreeGrafter"/>
</dbReference>
<sequence length="709" mass="80799">MAGSSPPTSGFRSQSMMRMQRAASSSKIQRTLGGLDMLDEMGMEMDRGRTAAQENRWVFEVAWEVANKVGGIYTVIRSKAAVTMEELGDQCIMMGPYTEATVKMEVELMEPENELIKGAMDSMRSKGIKVHYGRWLIDGYPGVILFDISSGASYLDTWKRDLFDMSRIGIPWHDREANDAVIFGNLCSWFIADFRKQFEESDTPLIIAHFHEWLSGIGLILCHLRHIDCSTIFTTHATLLGRYLCAGNTDFYNNLGKFNLDKEAGDRGIYHRYCMERAAATLANVFTTVSNITAEESQHLLQRLPDLVLPNGLNVVKFQAVHEFQNLHAKSKEKIHDFVRGHFHGHYDFDLDKTLYFFTAGRYEYHNKGADVFLESLAKLNHLLQVSGSEVTVVAFLIFPAKTNNFNVESLRGQAISQHFKETVSNIKDKIGKKIFESILRGDMPDTDKLLERADTVQLKRCIYAAQRPGLPPVCTHNVNNDSSDPVLSHIRRIGLFNNSHDRVKIIFHPEFLTATNPLFACDYEEFVRGCHLGVFPSYYEPWGYTPAECTVMGIPSVSTNLSGFGCFMEQHVADPTSYGIYIVDRKFKAPDESVHQLARFMYDFSQLTRRQRILQRNRTERLSELLDWKSLGVYYRKARYLALHKTHPEIFEVRDENGGRMTIRYPRPASAPPSPSSSRASTPLPSTDDEDEEDEEDEDKDEEKTKEN</sequence>
<dbReference type="OMA" id="RDVRNHI"/>
<dbReference type="FunFam" id="3.40.50.2000:FF:000014">
    <property type="entry name" value="Glycogen [starch] synthase"/>
    <property type="match status" value="1"/>
</dbReference>
<evidence type="ECO:0000256" key="4">
    <source>
        <dbReference type="ARBA" id="ARBA00022679"/>
    </source>
</evidence>
<name>A0A913ZJM2_PATMI</name>
<dbReference type="GeneID" id="119724334"/>
<keyword evidence="10" id="KW-1185">Reference proteome</keyword>
<dbReference type="SUPFAM" id="SSF53756">
    <property type="entry name" value="UDP-Glycosyltransferase/glycogen phosphorylase"/>
    <property type="match status" value="2"/>
</dbReference>
<dbReference type="FunFam" id="3.40.50.2000:FF:000247">
    <property type="entry name" value="Glycogen [starch] synthase"/>
    <property type="match status" value="1"/>
</dbReference>
<evidence type="ECO:0000256" key="3">
    <source>
        <dbReference type="ARBA" id="ARBA00022676"/>
    </source>
</evidence>